<accession>H3GSA7</accession>
<feature type="compositionally biased region" description="Polar residues" evidence="1">
    <location>
        <begin position="163"/>
        <end position="174"/>
    </location>
</feature>
<evidence type="ECO:0000313" key="3">
    <source>
        <dbReference type="Proteomes" id="UP000005238"/>
    </source>
</evidence>
<evidence type="ECO:0000313" key="2">
    <source>
        <dbReference type="EnsemblProtists" id="Phyra79865"/>
    </source>
</evidence>
<organism evidence="2 3">
    <name type="scientific">Phytophthora ramorum</name>
    <name type="common">Sudden oak death agent</name>
    <dbReference type="NCBI Taxonomy" id="164328"/>
    <lineage>
        <taxon>Eukaryota</taxon>
        <taxon>Sar</taxon>
        <taxon>Stramenopiles</taxon>
        <taxon>Oomycota</taxon>
        <taxon>Peronosporomycetes</taxon>
        <taxon>Peronosporales</taxon>
        <taxon>Peronosporaceae</taxon>
        <taxon>Phytophthora</taxon>
    </lineage>
</organism>
<reference evidence="2" key="2">
    <citation type="submission" date="2015-06" db="UniProtKB">
        <authorList>
            <consortium name="EnsemblProtists"/>
        </authorList>
    </citation>
    <scope>IDENTIFICATION</scope>
    <source>
        <strain evidence="2">Pr102</strain>
    </source>
</reference>
<feature type="region of interest" description="Disordered" evidence="1">
    <location>
        <begin position="127"/>
        <end position="279"/>
    </location>
</feature>
<proteinExistence type="predicted"/>
<dbReference type="EMBL" id="DS566041">
    <property type="status" value="NOT_ANNOTATED_CDS"/>
    <property type="molecule type" value="Genomic_DNA"/>
</dbReference>
<dbReference type="Proteomes" id="UP000005238">
    <property type="component" value="Unassembled WGS sequence"/>
</dbReference>
<protein>
    <submittedName>
        <fullName evidence="2">Uncharacterized protein</fullName>
    </submittedName>
</protein>
<dbReference type="VEuPathDB" id="FungiDB:KRP22_1198"/>
<dbReference type="VEuPathDB" id="FungiDB:KRP23_1439"/>
<evidence type="ECO:0000256" key="1">
    <source>
        <dbReference type="SAM" id="MobiDB-lite"/>
    </source>
</evidence>
<dbReference type="EnsemblProtists" id="Phyra79865">
    <property type="protein sequence ID" value="Phyra79865"/>
    <property type="gene ID" value="Phyra79865"/>
</dbReference>
<sequence length="279" mass="31661">MVGLTASELQVETLFPGDTIEYYSMAFVAGDPRGHRLSKVLRVDRKDDEFPISVDTQEILPLTIMLKRKRDRNDVEISSEERRRPKKKNGMLEKFVERIEEIEVKKQDADINEYLALDAKQQNEIKTVNSRMQAGDSDIRGSDRSDKAKSNWKQQRKDFSKANAKQSTTLSSWLTPLEGRRKDELEETSGGTPQKSRRRYLNLSPEKTNSPKMNRKNGISFVMPSSSSGDASHRTKEVGSSKDHALKREGLPLKKRGSLGTAPKKQSLTSRWIGKKSHA</sequence>
<dbReference type="HOGENOM" id="CLU_999161_0_0_1"/>
<dbReference type="STRING" id="164328.H3GSA7"/>
<reference evidence="3" key="1">
    <citation type="journal article" date="2006" name="Science">
        <title>Phytophthora genome sequences uncover evolutionary origins and mechanisms of pathogenesis.</title>
        <authorList>
            <person name="Tyler B.M."/>
            <person name="Tripathy S."/>
            <person name="Zhang X."/>
            <person name="Dehal P."/>
            <person name="Jiang R.H."/>
            <person name="Aerts A."/>
            <person name="Arredondo F.D."/>
            <person name="Baxter L."/>
            <person name="Bensasson D."/>
            <person name="Beynon J.L."/>
            <person name="Chapman J."/>
            <person name="Damasceno C.M."/>
            <person name="Dorrance A.E."/>
            <person name="Dou D."/>
            <person name="Dickerman A.W."/>
            <person name="Dubchak I.L."/>
            <person name="Garbelotto M."/>
            <person name="Gijzen M."/>
            <person name="Gordon S.G."/>
            <person name="Govers F."/>
            <person name="Grunwald N.J."/>
            <person name="Huang W."/>
            <person name="Ivors K.L."/>
            <person name="Jones R.W."/>
            <person name="Kamoun S."/>
            <person name="Krampis K."/>
            <person name="Lamour K.H."/>
            <person name="Lee M.K."/>
            <person name="McDonald W.H."/>
            <person name="Medina M."/>
            <person name="Meijer H.J."/>
            <person name="Nordberg E.K."/>
            <person name="Maclean D.J."/>
            <person name="Ospina-Giraldo M.D."/>
            <person name="Morris P.F."/>
            <person name="Phuntumart V."/>
            <person name="Putnam N.H."/>
            <person name="Rash S."/>
            <person name="Rose J.K."/>
            <person name="Sakihama Y."/>
            <person name="Salamov A.A."/>
            <person name="Savidor A."/>
            <person name="Scheuring C.F."/>
            <person name="Smith B.M."/>
            <person name="Sobral B.W."/>
            <person name="Terry A."/>
            <person name="Torto-Alalibo T.A."/>
            <person name="Win J."/>
            <person name="Xu Z."/>
            <person name="Zhang H."/>
            <person name="Grigoriev I.V."/>
            <person name="Rokhsar D.S."/>
            <person name="Boore J.L."/>
        </authorList>
    </citation>
    <scope>NUCLEOTIDE SEQUENCE [LARGE SCALE GENOMIC DNA]</scope>
    <source>
        <strain evidence="3">Pr102</strain>
    </source>
</reference>
<feature type="compositionally biased region" description="Basic and acidic residues" evidence="1">
    <location>
        <begin position="231"/>
        <end position="252"/>
    </location>
</feature>
<dbReference type="AlphaFoldDB" id="H3GSA7"/>
<dbReference type="eggNOG" id="ENOG502SG6W">
    <property type="taxonomic scope" value="Eukaryota"/>
</dbReference>
<dbReference type="InParanoid" id="H3GSA7"/>
<name>H3GSA7_PHYRM</name>
<feature type="compositionally biased region" description="Basic and acidic residues" evidence="1">
    <location>
        <begin position="137"/>
        <end position="160"/>
    </location>
</feature>
<keyword evidence="3" id="KW-1185">Reference proteome</keyword>